<evidence type="ECO:0000256" key="1">
    <source>
        <dbReference type="SAM" id="Phobius"/>
    </source>
</evidence>
<proteinExistence type="predicted"/>
<gene>
    <name evidence="2" type="ORF">I598_1025</name>
</gene>
<dbReference type="PATRIC" id="fig|1300344.3.peg.1028"/>
<dbReference type="KEGG" id="ido:I598_1025"/>
<dbReference type="OrthoDB" id="4174975at2"/>
<dbReference type="RefSeq" id="WP_068201850.1">
    <property type="nucleotide sequence ID" value="NZ_CP014209.1"/>
</dbReference>
<name>A0A161IGB2_9MICO</name>
<organism evidence="2 3">
    <name type="scientific">Isoptericola dokdonensis DS-3</name>
    <dbReference type="NCBI Taxonomy" id="1300344"/>
    <lineage>
        <taxon>Bacteria</taxon>
        <taxon>Bacillati</taxon>
        <taxon>Actinomycetota</taxon>
        <taxon>Actinomycetes</taxon>
        <taxon>Micrococcales</taxon>
        <taxon>Promicromonosporaceae</taxon>
        <taxon>Isoptericola</taxon>
    </lineage>
</organism>
<evidence type="ECO:0008006" key="4">
    <source>
        <dbReference type="Google" id="ProtNLM"/>
    </source>
</evidence>
<feature type="transmembrane region" description="Helical" evidence="1">
    <location>
        <begin position="63"/>
        <end position="81"/>
    </location>
</feature>
<keyword evidence="3" id="KW-1185">Reference proteome</keyword>
<dbReference type="AlphaFoldDB" id="A0A161IGB2"/>
<keyword evidence="1" id="KW-0472">Membrane</keyword>
<protein>
    <recommendedName>
        <fullName evidence="4">DUF4328 domain-containing protein</fullName>
    </recommendedName>
</protein>
<accession>A0A161IGB2</accession>
<evidence type="ECO:0000313" key="3">
    <source>
        <dbReference type="Proteomes" id="UP000076794"/>
    </source>
</evidence>
<keyword evidence="1" id="KW-1133">Transmembrane helix</keyword>
<reference evidence="2 3" key="1">
    <citation type="submission" date="2016-01" db="EMBL/GenBank/DDBJ databases">
        <title>Complete genome sequence of a soil Actinobacterium, Isoptericola dokdonensis DS-3.</title>
        <authorList>
            <person name="Kwon S.-K."/>
            <person name="Kim J.F."/>
        </authorList>
    </citation>
    <scope>NUCLEOTIDE SEQUENCE [LARGE SCALE GENOMIC DNA]</scope>
    <source>
        <strain evidence="2 3">DS-3</strain>
    </source>
</reference>
<sequence length="95" mass="10359">MLWWFPYQVVRDVRTAAQGTQARGTGLWWACWLVLLVSTNQSAMTALGWSVSRDPGQLPLFEAVATVATVAAAVLWARIVLGVTRSLTARTTPAD</sequence>
<dbReference type="STRING" id="1300344.I598_1025"/>
<evidence type="ECO:0000313" key="2">
    <source>
        <dbReference type="EMBL" id="ANC30594.1"/>
    </source>
</evidence>
<dbReference type="EMBL" id="CP014209">
    <property type="protein sequence ID" value="ANC30594.1"/>
    <property type="molecule type" value="Genomic_DNA"/>
</dbReference>
<dbReference type="Proteomes" id="UP000076794">
    <property type="component" value="Chromosome"/>
</dbReference>
<keyword evidence="1" id="KW-0812">Transmembrane</keyword>
<feature type="transmembrane region" description="Helical" evidence="1">
    <location>
        <begin position="27"/>
        <end position="51"/>
    </location>
</feature>